<evidence type="ECO:0000313" key="5">
    <source>
        <dbReference type="EMBL" id="TMW56134.1"/>
    </source>
</evidence>
<dbReference type="PANTHER" id="PTHR45867">
    <property type="entry name" value="PURPLE ACID PHOSPHATASE"/>
    <property type="match status" value="1"/>
</dbReference>
<dbReference type="OrthoDB" id="45007at2759"/>
<organism evidence="5 6">
    <name type="scientific">Pythium oligandrum</name>
    <name type="common">Mycoparasitic fungus</name>
    <dbReference type="NCBI Taxonomy" id="41045"/>
    <lineage>
        <taxon>Eukaryota</taxon>
        <taxon>Sar</taxon>
        <taxon>Stramenopiles</taxon>
        <taxon>Oomycota</taxon>
        <taxon>Peronosporomycetes</taxon>
        <taxon>Pythiales</taxon>
        <taxon>Pythiaceae</taxon>
        <taxon>Pythium</taxon>
    </lineage>
</organism>
<comment type="similarity">
    <text evidence="3">Belongs to the metallophosphoesterase superfamily. Purple acid phosphatase family.</text>
</comment>
<dbReference type="PANTHER" id="PTHR45867:SF3">
    <property type="entry name" value="ACID PHOSPHATASE TYPE 7"/>
    <property type="match status" value="1"/>
</dbReference>
<dbReference type="Pfam" id="PF00149">
    <property type="entry name" value="Metallophos"/>
    <property type="match status" value="1"/>
</dbReference>
<reference evidence="5" key="1">
    <citation type="submission" date="2019-03" db="EMBL/GenBank/DDBJ databases">
        <title>Long read genome sequence of the mycoparasitic Pythium oligandrum ATCC 38472 isolated from sugarbeet rhizosphere.</title>
        <authorList>
            <person name="Gaulin E."/>
        </authorList>
    </citation>
    <scope>NUCLEOTIDE SEQUENCE</scope>
    <source>
        <strain evidence="5">ATCC 38472_TT</strain>
    </source>
</reference>
<name>A0A8K1C475_PYTOL</name>
<feature type="signal peptide" evidence="3">
    <location>
        <begin position="1"/>
        <end position="22"/>
    </location>
</feature>
<evidence type="ECO:0000256" key="2">
    <source>
        <dbReference type="ARBA" id="ARBA00023180"/>
    </source>
</evidence>
<dbReference type="EC" id="3.1.3.2" evidence="3"/>
<keyword evidence="2" id="KW-0325">Glycoprotein</keyword>
<dbReference type="GO" id="GO:0003993">
    <property type="term" value="F:acid phosphatase activity"/>
    <property type="evidence" value="ECO:0007669"/>
    <property type="project" value="UniProtKB-EC"/>
</dbReference>
<feature type="domain" description="Calcineurin-like phosphoesterase" evidence="4">
    <location>
        <begin position="170"/>
        <end position="365"/>
    </location>
</feature>
<dbReference type="EMBL" id="SPLM01000146">
    <property type="protein sequence ID" value="TMW56134.1"/>
    <property type="molecule type" value="Genomic_DNA"/>
</dbReference>
<dbReference type="GO" id="GO:0046872">
    <property type="term" value="F:metal ion binding"/>
    <property type="evidence" value="ECO:0007669"/>
    <property type="project" value="InterPro"/>
</dbReference>
<dbReference type="InterPro" id="IPR041792">
    <property type="entry name" value="MPP_PAP"/>
</dbReference>
<keyword evidence="6" id="KW-1185">Reference proteome</keyword>
<dbReference type="Proteomes" id="UP000794436">
    <property type="component" value="Unassembled WGS sequence"/>
</dbReference>
<sequence length="456" mass="50345">MVFQACRSLLLLTAFVLGQTQAATQFHLSLAGDGTSDYFLDWVTPKVANETAPASQVYVGSSPSTMTRAIAGVLNGEVEEEPGQYVNCWTARLTDLTPNSVVFYSLNESAPSNPGQGPVFGPMPGPTESVRLFVPKSASADLTWSVWADLGSLIQGGTAGVALPALEQAALHDKSFDAIFNLGDLSYELTQTNGKDYMDRLEPITSAVPMHVTTGNHEYEHALAPEYTLRNYNRRFAGQFAGMGKASGSGSNEFFSFDSGLIHFSMLNTELYGNDLYVKQDDKGEWKEYDDTEREKDSKKMAEWFEKDLKQVDRQKTPYVVVTSHRCPFKAPKGLDKKSNRYGDEIVPLLAKYKVDLLLCAHTHLYLVLKESEWKGNRIPPTIVSGAPGNADGLDVLEDLKLGDFKVEFSAKAFGYGLLKATEKQLEWKWGSTGGLDAKPTNWTEVHQYSIPRAFN</sequence>
<dbReference type="SUPFAM" id="SSF56300">
    <property type="entry name" value="Metallo-dependent phosphatases"/>
    <property type="match status" value="1"/>
</dbReference>
<dbReference type="CDD" id="cd00839">
    <property type="entry name" value="MPP_PAPs"/>
    <property type="match status" value="1"/>
</dbReference>
<dbReference type="SUPFAM" id="SSF49363">
    <property type="entry name" value="Purple acid phosphatase, N-terminal domain"/>
    <property type="match status" value="1"/>
</dbReference>
<feature type="chain" id="PRO_5035488318" description="Purple acid phosphatase" evidence="3">
    <location>
        <begin position="23"/>
        <end position="456"/>
    </location>
</feature>
<evidence type="ECO:0000259" key="4">
    <source>
        <dbReference type="Pfam" id="PF00149"/>
    </source>
</evidence>
<dbReference type="InterPro" id="IPR008963">
    <property type="entry name" value="Purple_acid_Pase-like_N"/>
</dbReference>
<dbReference type="InterPro" id="IPR004843">
    <property type="entry name" value="Calcineurin-like_PHP"/>
</dbReference>
<keyword evidence="3" id="KW-0378">Hydrolase</keyword>
<accession>A0A8K1C475</accession>
<comment type="catalytic activity">
    <reaction evidence="3">
        <text>a phosphate monoester + H2O = an alcohol + phosphate</text>
        <dbReference type="Rhea" id="RHEA:15017"/>
        <dbReference type="ChEBI" id="CHEBI:15377"/>
        <dbReference type="ChEBI" id="CHEBI:30879"/>
        <dbReference type="ChEBI" id="CHEBI:43474"/>
        <dbReference type="ChEBI" id="CHEBI:67140"/>
        <dbReference type="EC" id="3.1.3.2"/>
    </reaction>
</comment>
<evidence type="ECO:0000313" key="6">
    <source>
        <dbReference type="Proteomes" id="UP000794436"/>
    </source>
</evidence>
<evidence type="ECO:0000256" key="3">
    <source>
        <dbReference type="RuleBase" id="RU361203"/>
    </source>
</evidence>
<evidence type="ECO:0000256" key="1">
    <source>
        <dbReference type="ARBA" id="ARBA00022729"/>
    </source>
</evidence>
<proteinExistence type="inferred from homology"/>
<keyword evidence="1 3" id="KW-0732">Signal</keyword>
<gene>
    <name evidence="5" type="ORF">Poli38472_008782</name>
</gene>
<dbReference type="AlphaFoldDB" id="A0A8K1C475"/>
<dbReference type="Gene3D" id="3.60.21.10">
    <property type="match status" value="1"/>
</dbReference>
<comment type="caution">
    <text evidence="5">The sequence shown here is derived from an EMBL/GenBank/DDBJ whole genome shotgun (WGS) entry which is preliminary data.</text>
</comment>
<protein>
    <recommendedName>
        <fullName evidence="3">Purple acid phosphatase</fullName>
        <ecNumber evidence="3">3.1.3.2</ecNumber>
    </recommendedName>
</protein>
<dbReference type="InterPro" id="IPR029052">
    <property type="entry name" value="Metallo-depent_PP-like"/>
</dbReference>